<evidence type="ECO:0008006" key="3">
    <source>
        <dbReference type="Google" id="ProtNLM"/>
    </source>
</evidence>
<dbReference type="InterPro" id="IPR036291">
    <property type="entry name" value="NAD(P)-bd_dom_sf"/>
</dbReference>
<evidence type="ECO:0000313" key="1">
    <source>
        <dbReference type="EMBL" id="KAJ7750446.1"/>
    </source>
</evidence>
<dbReference type="PANTHER" id="PTHR14097:SF8">
    <property type="entry name" value="NAD(P)-BINDING DOMAIN-CONTAINING PROTEIN"/>
    <property type="match status" value="1"/>
</dbReference>
<dbReference type="Gene3D" id="3.40.50.720">
    <property type="entry name" value="NAD(P)-binding Rossmann-like Domain"/>
    <property type="match status" value="1"/>
</dbReference>
<proteinExistence type="predicted"/>
<dbReference type="PANTHER" id="PTHR14097">
    <property type="entry name" value="OXIDOREDUCTASE HTATIP2"/>
    <property type="match status" value="1"/>
</dbReference>
<sequence>MRLFLTAGLEVLRTANADPSITHIVTVLVRNALPANDRRHKDFGVYPAELVKGHDACVWALGRSTSGTTEVEYTTITYDYPVAAFNAFVANLEPNQPFRFVYFSSDGADPSGKSSLLFARVKRRAETDLLAVSDAAGSAVHAQMLRPGYFSPSDAQDRKRTRSRGSRVLDSVMAPLLRSAPKYIVPIHDLARVALGLANGSLRDEEVLSNTEIRQAANKIPGHDKL</sequence>
<reference evidence="1" key="1">
    <citation type="submission" date="2023-03" db="EMBL/GenBank/DDBJ databases">
        <title>Massive genome expansion in bonnet fungi (Mycena s.s.) driven by repeated elements and novel gene families across ecological guilds.</title>
        <authorList>
            <consortium name="Lawrence Berkeley National Laboratory"/>
            <person name="Harder C.B."/>
            <person name="Miyauchi S."/>
            <person name="Viragh M."/>
            <person name="Kuo A."/>
            <person name="Thoen E."/>
            <person name="Andreopoulos B."/>
            <person name="Lu D."/>
            <person name="Skrede I."/>
            <person name="Drula E."/>
            <person name="Henrissat B."/>
            <person name="Morin E."/>
            <person name="Kohler A."/>
            <person name="Barry K."/>
            <person name="LaButti K."/>
            <person name="Morin E."/>
            <person name="Salamov A."/>
            <person name="Lipzen A."/>
            <person name="Mereny Z."/>
            <person name="Hegedus B."/>
            <person name="Baldrian P."/>
            <person name="Stursova M."/>
            <person name="Weitz H."/>
            <person name="Taylor A."/>
            <person name="Grigoriev I.V."/>
            <person name="Nagy L.G."/>
            <person name="Martin F."/>
            <person name="Kauserud H."/>
        </authorList>
    </citation>
    <scope>NUCLEOTIDE SEQUENCE</scope>
    <source>
        <strain evidence="1">CBHHK188m</strain>
    </source>
</reference>
<comment type="caution">
    <text evidence="1">The sequence shown here is derived from an EMBL/GenBank/DDBJ whole genome shotgun (WGS) entry which is preliminary data.</text>
</comment>
<evidence type="ECO:0000313" key="2">
    <source>
        <dbReference type="Proteomes" id="UP001215280"/>
    </source>
</evidence>
<dbReference type="Proteomes" id="UP001215280">
    <property type="component" value="Unassembled WGS sequence"/>
</dbReference>
<dbReference type="AlphaFoldDB" id="A0AAD7IW04"/>
<protein>
    <recommendedName>
        <fullName evidence="3">NAD(P)-binding domain-containing protein</fullName>
    </recommendedName>
</protein>
<organism evidence="1 2">
    <name type="scientific">Mycena maculata</name>
    <dbReference type="NCBI Taxonomy" id="230809"/>
    <lineage>
        <taxon>Eukaryota</taxon>
        <taxon>Fungi</taxon>
        <taxon>Dikarya</taxon>
        <taxon>Basidiomycota</taxon>
        <taxon>Agaricomycotina</taxon>
        <taxon>Agaricomycetes</taxon>
        <taxon>Agaricomycetidae</taxon>
        <taxon>Agaricales</taxon>
        <taxon>Marasmiineae</taxon>
        <taxon>Mycenaceae</taxon>
        <taxon>Mycena</taxon>
    </lineage>
</organism>
<dbReference type="SUPFAM" id="SSF51735">
    <property type="entry name" value="NAD(P)-binding Rossmann-fold domains"/>
    <property type="match status" value="1"/>
</dbReference>
<accession>A0AAD7IW04</accession>
<dbReference type="EMBL" id="JARJLG010000082">
    <property type="protein sequence ID" value="KAJ7750446.1"/>
    <property type="molecule type" value="Genomic_DNA"/>
</dbReference>
<keyword evidence="2" id="KW-1185">Reference proteome</keyword>
<gene>
    <name evidence="1" type="ORF">DFH07DRAFT_1034361</name>
</gene>
<name>A0AAD7IW04_9AGAR</name>